<evidence type="ECO:0000256" key="9">
    <source>
        <dbReference type="SAM" id="Phobius"/>
    </source>
</evidence>
<feature type="transmembrane region" description="Helical" evidence="9">
    <location>
        <begin position="158"/>
        <end position="183"/>
    </location>
</feature>
<organism evidence="11">
    <name type="scientific">Desulfobacca acetoxidans</name>
    <dbReference type="NCBI Taxonomy" id="60893"/>
    <lineage>
        <taxon>Bacteria</taxon>
        <taxon>Pseudomonadati</taxon>
        <taxon>Thermodesulfobacteriota</taxon>
        <taxon>Desulfobaccia</taxon>
        <taxon>Desulfobaccales</taxon>
        <taxon>Desulfobaccaceae</taxon>
        <taxon>Desulfobacca</taxon>
    </lineage>
</organism>
<keyword evidence="2 8" id="KW-0813">Transport</keyword>
<dbReference type="InterPro" id="IPR050790">
    <property type="entry name" value="ExbB/TolQ_transport"/>
</dbReference>
<dbReference type="Pfam" id="PF01618">
    <property type="entry name" value="MotA_ExbB"/>
    <property type="match status" value="1"/>
</dbReference>
<evidence type="ECO:0000256" key="2">
    <source>
        <dbReference type="ARBA" id="ARBA00022448"/>
    </source>
</evidence>
<evidence type="ECO:0000256" key="5">
    <source>
        <dbReference type="ARBA" id="ARBA00022927"/>
    </source>
</evidence>
<dbReference type="InterPro" id="IPR002898">
    <property type="entry name" value="MotA_ExbB_proton_chnl"/>
</dbReference>
<evidence type="ECO:0000256" key="1">
    <source>
        <dbReference type="ARBA" id="ARBA00004651"/>
    </source>
</evidence>
<dbReference type="PANTHER" id="PTHR30625">
    <property type="entry name" value="PROTEIN TOLQ"/>
    <property type="match status" value="1"/>
</dbReference>
<keyword evidence="5 8" id="KW-0653">Protein transport</keyword>
<proteinExistence type="inferred from homology"/>
<keyword evidence="3" id="KW-1003">Cell membrane</keyword>
<evidence type="ECO:0000256" key="7">
    <source>
        <dbReference type="ARBA" id="ARBA00023136"/>
    </source>
</evidence>
<feature type="domain" description="MotA/TolQ/ExbB proton channel" evidence="10">
    <location>
        <begin position="76"/>
        <end position="192"/>
    </location>
</feature>
<dbReference type="GO" id="GO:0005886">
    <property type="term" value="C:plasma membrane"/>
    <property type="evidence" value="ECO:0007669"/>
    <property type="project" value="UniProtKB-SubCell"/>
</dbReference>
<dbReference type="PANTHER" id="PTHR30625:SF15">
    <property type="entry name" value="BIOPOLYMER TRANSPORT PROTEIN EXBB"/>
    <property type="match status" value="1"/>
</dbReference>
<feature type="transmembrane region" description="Helical" evidence="9">
    <location>
        <begin position="15"/>
        <end position="35"/>
    </location>
</feature>
<comment type="subcellular location">
    <subcellularLocation>
        <location evidence="1">Cell membrane</location>
        <topology evidence="1">Multi-pass membrane protein</topology>
    </subcellularLocation>
    <subcellularLocation>
        <location evidence="8">Membrane</location>
        <topology evidence="8">Multi-pass membrane protein</topology>
    </subcellularLocation>
</comment>
<dbReference type="GO" id="GO:0017038">
    <property type="term" value="P:protein import"/>
    <property type="evidence" value="ECO:0007669"/>
    <property type="project" value="TreeGrafter"/>
</dbReference>
<evidence type="ECO:0000256" key="4">
    <source>
        <dbReference type="ARBA" id="ARBA00022692"/>
    </source>
</evidence>
<name>A0A7C5ENJ4_9BACT</name>
<dbReference type="EMBL" id="DTKJ01000074">
    <property type="protein sequence ID" value="HGZ12717.1"/>
    <property type="molecule type" value="Genomic_DNA"/>
</dbReference>
<evidence type="ECO:0000259" key="10">
    <source>
        <dbReference type="Pfam" id="PF01618"/>
    </source>
</evidence>
<evidence type="ECO:0000256" key="8">
    <source>
        <dbReference type="RuleBase" id="RU004057"/>
    </source>
</evidence>
<keyword evidence="6 9" id="KW-1133">Transmembrane helix</keyword>
<evidence type="ECO:0000256" key="6">
    <source>
        <dbReference type="ARBA" id="ARBA00022989"/>
    </source>
</evidence>
<comment type="caution">
    <text evidence="11">The sequence shown here is derived from an EMBL/GenBank/DDBJ whole genome shotgun (WGS) entry which is preliminary data.</text>
</comment>
<gene>
    <name evidence="11" type="ORF">ENW48_10975</name>
</gene>
<accession>A0A7C5ENJ4</accession>
<comment type="similarity">
    <text evidence="8">Belongs to the exbB/tolQ family.</text>
</comment>
<evidence type="ECO:0000256" key="3">
    <source>
        <dbReference type="ARBA" id="ARBA00022475"/>
    </source>
</evidence>
<evidence type="ECO:0000313" key="11">
    <source>
        <dbReference type="EMBL" id="HGZ12717.1"/>
    </source>
</evidence>
<dbReference type="AlphaFoldDB" id="A0A7C5ENJ4"/>
<sequence length="225" mass="24418">MDALTRMLLNLTLGGSAWVLGLLLVLSLASVAVMLERAWVFYRHRFPQTSFLSDLEPLLLREQWEEAADLCRKSAALEAKVLLAGLGQVDRGREAVQEAMEAERIKVSLLLEKHLSFLGTLGANAPFIGLFGTVLGIIHAFKDLSLAEGGGGPAVMAGIAEALVATAVGLLVAIPAVVMYNLFHRRLHVVLERSRHLSQLLLTYLAPEARTPEIPLPARQAGGRR</sequence>
<reference evidence="11" key="1">
    <citation type="journal article" date="2020" name="mSystems">
        <title>Genome- and Community-Level Interaction Insights into Carbon Utilization and Element Cycling Functions of Hydrothermarchaeota in Hydrothermal Sediment.</title>
        <authorList>
            <person name="Zhou Z."/>
            <person name="Liu Y."/>
            <person name="Xu W."/>
            <person name="Pan J."/>
            <person name="Luo Z.H."/>
            <person name="Li M."/>
        </authorList>
    </citation>
    <scope>NUCLEOTIDE SEQUENCE [LARGE SCALE GENOMIC DNA]</scope>
    <source>
        <strain evidence="11">SpSt-853</strain>
    </source>
</reference>
<protein>
    <submittedName>
        <fullName evidence="11">MotA/TolQ/ExbB proton channel family protein</fullName>
    </submittedName>
</protein>
<keyword evidence="4 9" id="KW-0812">Transmembrane</keyword>
<feature type="transmembrane region" description="Helical" evidence="9">
    <location>
        <begin position="115"/>
        <end position="138"/>
    </location>
</feature>
<keyword evidence="7 9" id="KW-0472">Membrane</keyword>